<dbReference type="Proteomes" id="UP000887563">
    <property type="component" value="Unplaced"/>
</dbReference>
<dbReference type="AlphaFoldDB" id="A0A914LCS8"/>
<dbReference type="Gene3D" id="2.60.40.1170">
    <property type="entry name" value="Mu homology domain, subdomain B"/>
    <property type="match status" value="1"/>
</dbReference>
<dbReference type="PROSITE" id="PS00990">
    <property type="entry name" value="CLAT_ADAPTOR_M_1"/>
    <property type="match status" value="1"/>
</dbReference>
<keyword evidence="6" id="KW-1185">Reference proteome</keyword>
<dbReference type="Gene3D" id="3.30.450.60">
    <property type="match status" value="1"/>
</dbReference>
<evidence type="ECO:0000256" key="1">
    <source>
        <dbReference type="ARBA" id="ARBA00004308"/>
    </source>
</evidence>
<keyword evidence="4" id="KW-0472">Membrane</keyword>
<sequence>MQTFLYKLVGVFSEYFKDVEEESVKDNFVIIYELLDEMMDFGYPQVTEGRILREYITQEGYKLEKSQIRPPMAVTNAVSWRSEGIKHRKNEVFLDVIESLNLLANANGVVLQSEIIGSVKMRVFLTGMPELRLGLNDKVQFENTGRGRSKTVELEDIKFHQCVRLSRFGIFLILLKKVVHDRLLTGEFQLGRFFYLCLYGWAIFQYVRKFRFCPQMSNFIRKFRPYLFLRQGRGELKKSYSFFLLYLPRFFKNFSMNIIVR</sequence>
<evidence type="ECO:0000313" key="6">
    <source>
        <dbReference type="Proteomes" id="UP000887563"/>
    </source>
</evidence>
<evidence type="ECO:0000313" key="7">
    <source>
        <dbReference type="WBParaSite" id="Minc3s00405g11760"/>
    </source>
</evidence>
<dbReference type="InterPro" id="IPR036168">
    <property type="entry name" value="AP2_Mu_C_sf"/>
</dbReference>
<dbReference type="InterPro" id="IPR011012">
    <property type="entry name" value="Longin-like_dom_sf"/>
</dbReference>
<dbReference type="SUPFAM" id="SSF64356">
    <property type="entry name" value="SNARE-like"/>
    <property type="match status" value="1"/>
</dbReference>
<evidence type="ECO:0000256" key="3">
    <source>
        <dbReference type="ARBA" id="ARBA00022927"/>
    </source>
</evidence>
<feature type="domain" description="MHD" evidence="5">
    <location>
        <begin position="89"/>
        <end position="261"/>
    </location>
</feature>
<comment type="subcellular location">
    <subcellularLocation>
        <location evidence="1">Endomembrane system</location>
    </subcellularLocation>
</comment>
<dbReference type="InterPro" id="IPR050431">
    <property type="entry name" value="Adaptor_comp_med_subunit"/>
</dbReference>
<protein>
    <submittedName>
        <fullName evidence="7">MHD domain-containing protein</fullName>
    </submittedName>
</protein>
<dbReference type="InterPro" id="IPR018240">
    <property type="entry name" value="Clathrin_mu_CS"/>
</dbReference>
<dbReference type="GO" id="GO:0030131">
    <property type="term" value="C:clathrin adaptor complex"/>
    <property type="evidence" value="ECO:0007669"/>
    <property type="project" value="InterPro"/>
</dbReference>
<reference evidence="7" key="1">
    <citation type="submission" date="2022-11" db="UniProtKB">
        <authorList>
            <consortium name="WormBaseParasite"/>
        </authorList>
    </citation>
    <scope>IDENTIFICATION</scope>
</reference>
<dbReference type="PANTHER" id="PTHR10529">
    <property type="entry name" value="AP COMPLEX SUBUNIT MU"/>
    <property type="match status" value="1"/>
</dbReference>
<dbReference type="PRINTS" id="PR00314">
    <property type="entry name" value="CLATHRINADPT"/>
</dbReference>
<dbReference type="SUPFAM" id="SSF49447">
    <property type="entry name" value="Second domain of Mu2 adaptin subunit (ap50) of ap2 adaptor"/>
    <property type="match status" value="1"/>
</dbReference>
<dbReference type="InterPro" id="IPR028565">
    <property type="entry name" value="MHD"/>
</dbReference>
<organism evidence="6 7">
    <name type="scientific">Meloidogyne incognita</name>
    <name type="common">Southern root-knot nematode worm</name>
    <name type="synonym">Oxyuris incognita</name>
    <dbReference type="NCBI Taxonomy" id="6306"/>
    <lineage>
        <taxon>Eukaryota</taxon>
        <taxon>Metazoa</taxon>
        <taxon>Ecdysozoa</taxon>
        <taxon>Nematoda</taxon>
        <taxon>Chromadorea</taxon>
        <taxon>Rhabditida</taxon>
        <taxon>Tylenchina</taxon>
        <taxon>Tylenchomorpha</taxon>
        <taxon>Tylenchoidea</taxon>
        <taxon>Meloidogynidae</taxon>
        <taxon>Meloidogyninae</taxon>
        <taxon>Meloidogyne</taxon>
        <taxon>Meloidogyne incognita group</taxon>
    </lineage>
</organism>
<dbReference type="PROSITE" id="PS51072">
    <property type="entry name" value="MHD"/>
    <property type="match status" value="1"/>
</dbReference>
<dbReference type="GO" id="GO:0016192">
    <property type="term" value="P:vesicle-mediated transport"/>
    <property type="evidence" value="ECO:0007669"/>
    <property type="project" value="InterPro"/>
</dbReference>
<keyword evidence="3" id="KW-0653">Protein transport</keyword>
<dbReference type="Pfam" id="PF00928">
    <property type="entry name" value="Adap_comp_sub"/>
    <property type="match status" value="1"/>
</dbReference>
<evidence type="ECO:0000256" key="2">
    <source>
        <dbReference type="ARBA" id="ARBA00022448"/>
    </source>
</evidence>
<proteinExistence type="predicted"/>
<evidence type="ECO:0000256" key="4">
    <source>
        <dbReference type="ARBA" id="ARBA00023136"/>
    </source>
</evidence>
<accession>A0A914LCS8</accession>
<keyword evidence="2" id="KW-0813">Transport</keyword>
<dbReference type="InterPro" id="IPR001392">
    <property type="entry name" value="Clathrin_mu"/>
</dbReference>
<dbReference type="GO" id="GO:0012505">
    <property type="term" value="C:endomembrane system"/>
    <property type="evidence" value="ECO:0007669"/>
    <property type="project" value="UniProtKB-SubCell"/>
</dbReference>
<evidence type="ECO:0000259" key="5">
    <source>
        <dbReference type="PROSITE" id="PS51072"/>
    </source>
</evidence>
<dbReference type="GO" id="GO:0006886">
    <property type="term" value="P:intracellular protein transport"/>
    <property type="evidence" value="ECO:0007669"/>
    <property type="project" value="InterPro"/>
</dbReference>
<dbReference type="WBParaSite" id="Minc3s00405g11760">
    <property type="protein sequence ID" value="Minc3s00405g11760"/>
    <property type="gene ID" value="Minc3s00405g11760"/>
</dbReference>
<name>A0A914LCS8_MELIC</name>